<name>A0A5C3F430_9BASI</name>
<keyword evidence="2" id="KW-1185">Reference proteome</keyword>
<sequence length="333" mass="36623">MAVQIFPRKARESSSHADEDHAIADTAMDTDMTAPTSLLRVDPARAVEDVDEEIFLLWTLNAMPSSDAGLGYIDPNHDSLFVRIGAHGWRSATRRSQLERPSLNDDEGDIVELSQDVTSLRSSKGNTGSVVWRSTLHLALAIRQGRLFHLDRLRHATVLELGSGTGALAAMLASRVHKWVATDQDELVPLIRRNLGRTTAAANAEACALDWFDFLRPPSTAFRDRNLERILSRFDQPNADGGGGGGGERYPDLILCADCVYNPSLFDALTATLAALTRPRHTVVVVVAEMRTDEGISDFLHAWRASLPDGGWRILSLEDRLAKGFVVFAAWRS</sequence>
<keyword evidence="1" id="KW-0808">Transferase</keyword>
<dbReference type="InterPro" id="IPR019410">
    <property type="entry name" value="Methyltransf_16"/>
</dbReference>
<dbReference type="Pfam" id="PF10294">
    <property type="entry name" value="Methyltransf_16"/>
    <property type="match status" value="2"/>
</dbReference>
<accession>A0A5C3F430</accession>
<proteinExistence type="predicted"/>
<protein>
    <submittedName>
        <fullName evidence="1">Related to RKM5 - protein lysine methyltransferase</fullName>
    </submittedName>
</protein>
<dbReference type="EMBL" id="OOIP01000011">
    <property type="protein sequence ID" value="SPO38686.1"/>
    <property type="molecule type" value="Genomic_DNA"/>
</dbReference>
<gene>
    <name evidence="1" type="ORF">PSFLO_04165</name>
</gene>
<reference evidence="1 2" key="1">
    <citation type="submission" date="2018-03" db="EMBL/GenBank/DDBJ databases">
        <authorList>
            <person name="Guldener U."/>
        </authorList>
    </citation>
    <scope>NUCLEOTIDE SEQUENCE [LARGE SCALE GENOMIC DNA]</scope>
    <source>
        <strain evidence="1 2">DAOM196992</strain>
    </source>
</reference>
<dbReference type="PANTHER" id="PTHR14614:SF109">
    <property type="entry name" value="RIBOSOMAL LYSINE N-METHYLTRANSFERASE 5"/>
    <property type="match status" value="1"/>
</dbReference>
<dbReference type="SUPFAM" id="SSF53335">
    <property type="entry name" value="S-adenosyl-L-methionine-dependent methyltransferases"/>
    <property type="match status" value="1"/>
</dbReference>
<dbReference type="GO" id="GO:0032991">
    <property type="term" value="C:protein-containing complex"/>
    <property type="evidence" value="ECO:0007669"/>
    <property type="project" value="TreeGrafter"/>
</dbReference>
<dbReference type="OrthoDB" id="2529286at2759"/>
<dbReference type="AlphaFoldDB" id="A0A5C3F430"/>
<dbReference type="Proteomes" id="UP000323386">
    <property type="component" value="Unassembled WGS sequence"/>
</dbReference>
<dbReference type="GO" id="GO:0032259">
    <property type="term" value="P:methylation"/>
    <property type="evidence" value="ECO:0007669"/>
    <property type="project" value="UniProtKB-KW"/>
</dbReference>
<dbReference type="Gene3D" id="3.40.50.150">
    <property type="entry name" value="Vaccinia Virus protein VP39"/>
    <property type="match status" value="1"/>
</dbReference>
<dbReference type="InterPro" id="IPR029063">
    <property type="entry name" value="SAM-dependent_MTases_sf"/>
</dbReference>
<dbReference type="GO" id="GO:0008757">
    <property type="term" value="F:S-adenosylmethionine-dependent methyltransferase activity"/>
    <property type="evidence" value="ECO:0007669"/>
    <property type="project" value="UniProtKB-ARBA"/>
</dbReference>
<evidence type="ECO:0000313" key="2">
    <source>
        <dbReference type="Proteomes" id="UP000323386"/>
    </source>
</evidence>
<evidence type="ECO:0000313" key="1">
    <source>
        <dbReference type="EMBL" id="SPO38686.1"/>
    </source>
</evidence>
<dbReference type="GO" id="GO:0005829">
    <property type="term" value="C:cytosol"/>
    <property type="evidence" value="ECO:0007669"/>
    <property type="project" value="TreeGrafter"/>
</dbReference>
<dbReference type="PANTHER" id="PTHR14614">
    <property type="entry name" value="HEPATOCELLULAR CARCINOMA-ASSOCIATED ANTIGEN"/>
    <property type="match status" value="1"/>
</dbReference>
<keyword evidence="1" id="KW-0489">Methyltransferase</keyword>
<organism evidence="1 2">
    <name type="scientific">Pseudozyma flocculosa</name>
    <dbReference type="NCBI Taxonomy" id="84751"/>
    <lineage>
        <taxon>Eukaryota</taxon>
        <taxon>Fungi</taxon>
        <taxon>Dikarya</taxon>
        <taxon>Basidiomycota</taxon>
        <taxon>Ustilaginomycotina</taxon>
        <taxon>Ustilaginomycetes</taxon>
        <taxon>Ustilaginales</taxon>
        <taxon>Ustilaginaceae</taxon>
        <taxon>Pseudozyma</taxon>
    </lineage>
</organism>